<keyword evidence="5" id="KW-0732">Signal</keyword>
<proteinExistence type="predicted"/>
<dbReference type="InterPro" id="IPR036028">
    <property type="entry name" value="SH3-like_dom_sf"/>
</dbReference>
<accession>A0A1R1Y390</accession>
<organism evidence="7 8">
    <name type="scientific">Smittium culicis</name>
    <dbReference type="NCBI Taxonomy" id="133412"/>
    <lineage>
        <taxon>Eukaryota</taxon>
        <taxon>Fungi</taxon>
        <taxon>Fungi incertae sedis</taxon>
        <taxon>Zoopagomycota</taxon>
        <taxon>Kickxellomycotina</taxon>
        <taxon>Harpellomycetes</taxon>
        <taxon>Harpellales</taxon>
        <taxon>Legeriomycetaceae</taxon>
        <taxon>Smittium</taxon>
    </lineage>
</organism>
<dbReference type="PROSITE" id="PS50002">
    <property type="entry name" value="SH3"/>
    <property type="match status" value="1"/>
</dbReference>
<evidence type="ECO:0000256" key="1">
    <source>
        <dbReference type="ARBA" id="ARBA00022443"/>
    </source>
</evidence>
<evidence type="ECO:0000256" key="2">
    <source>
        <dbReference type="PROSITE-ProRule" id="PRU00192"/>
    </source>
</evidence>
<dbReference type="SUPFAM" id="SSF50965">
    <property type="entry name" value="Galactose oxidase, central domain"/>
    <property type="match status" value="1"/>
</dbReference>
<feature type="region of interest" description="Disordered" evidence="3">
    <location>
        <begin position="1435"/>
        <end position="1458"/>
    </location>
</feature>
<dbReference type="PANTHER" id="PTHR31778:SF2">
    <property type="entry name" value="BUD SITE SELECTION PROTEIN RAX2"/>
    <property type="match status" value="1"/>
</dbReference>
<keyword evidence="4" id="KW-1133">Transmembrane helix</keyword>
<evidence type="ECO:0000259" key="6">
    <source>
        <dbReference type="PROSITE" id="PS50002"/>
    </source>
</evidence>
<feature type="signal peptide" evidence="5">
    <location>
        <begin position="1"/>
        <end position="25"/>
    </location>
</feature>
<evidence type="ECO:0000256" key="3">
    <source>
        <dbReference type="SAM" id="MobiDB-lite"/>
    </source>
</evidence>
<dbReference type="GO" id="GO:1902929">
    <property type="term" value="C:plasma membrane of growing cell tip"/>
    <property type="evidence" value="ECO:0007669"/>
    <property type="project" value="TreeGrafter"/>
</dbReference>
<keyword evidence="8" id="KW-1185">Reference proteome</keyword>
<dbReference type="PANTHER" id="PTHR31778">
    <property type="entry name" value="BUD SITE SELECTION PROTEIN RAX2"/>
    <property type="match status" value="1"/>
</dbReference>
<feature type="transmembrane region" description="Helical" evidence="4">
    <location>
        <begin position="1095"/>
        <end position="1117"/>
    </location>
</feature>
<dbReference type="Pfam" id="PF00018">
    <property type="entry name" value="SH3_1"/>
    <property type="match status" value="1"/>
</dbReference>
<keyword evidence="4" id="KW-0812">Transmembrane</keyword>
<evidence type="ECO:0000313" key="8">
    <source>
        <dbReference type="Proteomes" id="UP000187283"/>
    </source>
</evidence>
<dbReference type="SMART" id="SM00326">
    <property type="entry name" value="SH3"/>
    <property type="match status" value="1"/>
</dbReference>
<feature type="domain" description="SH3" evidence="6">
    <location>
        <begin position="1976"/>
        <end position="2041"/>
    </location>
</feature>
<gene>
    <name evidence="7" type="ORF">AYI70_g3492</name>
</gene>
<sequence>MMGYREQTPLYLLILLATRINNVAAVNKSGEIDDLNGGIDGEISSIYCDNVQNLVYFAGTFFNSSSDQIIPPNNQIFNNIAVFNPNKSTWSYLSLSGVDGPINSIQASADKNSLFLGGDFNNTIEDSSLILPQNLFLDLSSAVISAMNSSSNVNLGNPYNIICNSTLSNINFPWISDYNTTSSIEIDLQSKTNISSILIKNYSSPGRGTKSFTLFSLDGPTSTPIRLSFFDSNSNTKIECTDPCPLLLTSSPQLFTFQDKIEYQALSLNITEWYGESAAISQLGLFQSNPVVYSSGIINYSNCFDGTPSPNQVSLNGNWNTHTLPGDSKAFIESQLIPSSGSNSSISNTYATLTPITMVSGYFDVFFDFPGCSLLNDCNFRTSIVSNVISPLYSSDVKFETIINQKVQDDASILIYSGFIQKTTQDSATKFTFSFYNSTPNSNITFDLFKMTLGRIRLIPKGSMGNLNGVLKLNLKYQLNNTLADIPPFSSLNFDSISESKVTSLASYENGVFIGRNFNNQFSNVAFYNGSSFLQLPNSGLNGKVNSLLVADNYLYVGGEFNGTSDLSVQGSLLKLSLPFNGSKQSSKFSSVDLNFSGNVKFLSYSDKYMNIKSPTLIAIGSNLTIPGLSGNKGLRNIGIFSITSKSWNSSPIIKGTPSLAFASDDGIIISGAISQISSLDISNVSVLSLNSTNSFKDAGNLEIFHPLIDDLDSILPYENGEFSINTSSINRAKSLLVAGGLFKVSDGSKNIAKFDQANNTWVGHEINSAIEFGSPLPGKDFGKINNLILTDRYLIIGGVKSSTDFSPSNSSDTTSQNSDLPQKSQFNGFTIWDSNSNAVIYNLDAIINNSHGNSNIATSNITLPQINSIAINPEFSSIFVSGVFDQLENTLCKNLCKFDLTSKSWTQVLDNSIDGDVSSLSWFQNTLFISGNFADKNSNFNSTVLKVSEDKKNNFKLIQDNSLNKIPGKANFMSQIDESSLYFLGSNNANSQKFFIASYNGTSLLVNDFDDVQIKSVSGLTVIPDLNSQNGTFIPLVYGDFIASSRSCSCVALIEGRWSPIFDVSDTGNNSSPVSYILNLASSTIFIKIYSSKAAIIAIAVSSVILAILVLLTIFISRRRITRNKKISKNKVRKSYLPFRQTSKSFSKNNYSLSSSEYSQSTSALLGKTYGDNIGTINDHPDTYFGFKPSNFGKGLFLTPDDSQEHFSFNFVSDKLSTSDNKTLDSVAEVAKMQEYTQFEHVSDGHFTFDKKLQPVINPSYIPLKSMDATEKEKKNISKIPSINEQYLNLDSSLINLVDFFNQNPILNSETKNSLTSAYGSNSVSNNNDRAPNFNYTVPNVNNIAPNGKKYSVKEKASDNNFTLFSNSNTNVNTKSNVNIELYNDSTITNELTQNEEKYDTYATYDQYNKFKASNIDNNIQNSRENQNYNYQPIYHPDNKIPGHEFSSSISSPKTNSIQYEEPYQTTGYDVSDSNRSDKFSVSESIISFNRVSKYGLSSPVKNNFESQPNVDSEISNYNLYNSDYSPVAINSPNTLSPSQEDVYSFYNFNYQQKNESIGPKYISNASSSNFILEKNSLNPIQHPLANDYKNTPVSNYSSELLNIRQDPIPTPNNLSELNIFQSHAIKPSHISKNYSTPAINRNEKHLPDNSYKNSVISANSSSYSPDVSIATEKLTFGSGNNSIVSVNLDNNPRKLALRNSLIIKKISVPSSDNKLAPIAGDDSLSKSETPDSLAPAPNPTYFNPLALYLSKLTQQIKNSYSVASNTKSPLNSSQTISIIPENNLQGNSNILNRITSGLSTSSNLDMVLIQSSRFSQSLNPLQKSQNFIFSTISDFPIRQNPSYYTQGRDSFTSEEYSISENRNSIISINMRNSFIRNSTYDSIKIQRFSGAMPLEIDREFLNFSRSKSIILTGRESDIPRALSYLSSRQVENYLLSGDVETDNEVHQLISKRNSIRIVESFTNLNPSIKKEDLKKYPKYVAKYNFDPMEETELGLKIGDIIYILNENDGIWWAGAIDRGPDLPLEKGVFPATYVHKVEN</sequence>
<dbReference type="Proteomes" id="UP000187283">
    <property type="component" value="Unassembled WGS sequence"/>
</dbReference>
<dbReference type="EMBL" id="LSSN01001007">
    <property type="protein sequence ID" value="OMJ21432.1"/>
    <property type="molecule type" value="Genomic_DNA"/>
</dbReference>
<dbReference type="InterPro" id="IPR024982">
    <property type="entry name" value="Rax2-like_C"/>
</dbReference>
<dbReference type="OrthoDB" id="2503993at2759"/>
<dbReference type="Pfam" id="PF12768">
    <property type="entry name" value="Rax2"/>
    <property type="match status" value="1"/>
</dbReference>
<dbReference type="InterPro" id="IPR001452">
    <property type="entry name" value="SH3_domain"/>
</dbReference>
<dbReference type="CDD" id="cd00174">
    <property type="entry name" value="SH3"/>
    <property type="match status" value="1"/>
</dbReference>
<name>A0A1R1Y390_9FUNG</name>
<feature type="chain" id="PRO_5013023386" evidence="5">
    <location>
        <begin position="26"/>
        <end position="2041"/>
    </location>
</feature>
<evidence type="ECO:0000256" key="5">
    <source>
        <dbReference type="SAM" id="SignalP"/>
    </source>
</evidence>
<comment type="caution">
    <text evidence="7">The sequence shown here is derived from an EMBL/GenBank/DDBJ whole genome shotgun (WGS) entry which is preliminary data.</text>
</comment>
<evidence type="ECO:0000313" key="7">
    <source>
        <dbReference type="EMBL" id="OMJ21432.1"/>
    </source>
</evidence>
<reference evidence="7 8" key="1">
    <citation type="submission" date="2017-01" db="EMBL/GenBank/DDBJ databases">
        <authorList>
            <person name="Mah S.A."/>
            <person name="Swanson W.J."/>
            <person name="Moy G.W."/>
            <person name="Vacquier V.D."/>
        </authorList>
    </citation>
    <scope>NUCLEOTIDE SEQUENCE [LARGE SCALE GENOMIC DNA]</scope>
    <source>
        <strain evidence="7 8">GSMNP</strain>
    </source>
</reference>
<dbReference type="Pfam" id="PF20842">
    <property type="entry name" value="Rax2_2"/>
    <property type="match status" value="1"/>
</dbReference>
<protein>
    <submittedName>
        <fullName evidence="7">Polarized growth protein rax2</fullName>
    </submittedName>
</protein>
<keyword evidence="1 2" id="KW-0728">SH3 domain</keyword>
<dbReference type="Gene3D" id="2.30.30.40">
    <property type="entry name" value="SH3 Domains"/>
    <property type="match status" value="1"/>
</dbReference>
<dbReference type="SUPFAM" id="SSF50044">
    <property type="entry name" value="SH3-domain"/>
    <property type="match status" value="1"/>
</dbReference>
<dbReference type="InterPro" id="IPR048266">
    <property type="entry name" value="Rax2-like_second"/>
</dbReference>
<dbReference type="STRING" id="133412.A0A1R1Y390"/>
<keyword evidence="4" id="KW-0472">Membrane</keyword>
<feature type="region of interest" description="Disordered" evidence="3">
    <location>
        <begin position="1719"/>
        <end position="1739"/>
    </location>
</feature>
<dbReference type="InterPro" id="IPR011043">
    <property type="entry name" value="Gal_Oxase/kelch_b-propeller"/>
</dbReference>
<evidence type="ECO:0000256" key="4">
    <source>
        <dbReference type="SAM" id="Phobius"/>
    </source>
</evidence>